<dbReference type="SUPFAM" id="SSF74653">
    <property type="entry name" value="TolA/TonB C-terminal domain"/>
    <property type="match status" value="1"/>
</dbReference>
<dbReference type="Proteomes" id="UP000245790">
    <property type="component" value="Unassembled WGS sequence"/>
</dbReference>
<reference evidence="2 3" key="1">
    <citation type="submission" date="2018-05" db="EMBL/GenBank/DDBJ databases">
        <title>Genomic Encyclopedia of Type Strains, Phase IV (KMG-IV): sequencing the most valuable type-strain genomes for metagenomic binning, comparative biology and taxonomic classification.</title>
        <authorList>
            <person name="Goeker M."/>
        </authorList>
    </citation>
    <scope>NUCLEOTIDE SEQUENCE [LARGE SCALE GENOMIC DNA]</scope>
    <source>
        <strain evidence="2 3">DSM 25350</strain>
    </source>
</reference>
<dbReference type="Gene3D" id="3.30.2420.10">
    <property type="entry name" value="TonB"/>
    <property type="match status" value="1"/>
</dbReference>
<proteinExistence type="predicted"/>
<dbReference type="GO" id="GO:0055085">
    <property type="term" value="P:transmembrane transport"/>
    <property type="evidence" value="ECO:0007669"/>
    <property type="project" value="InterPro"/>
</dbReference>
<organism evidence="2 3">
    <name type="scientific">Pleionea mediterranea</name>
    <dbReference type="NCBI Taxonomy" id="523701"/>
    <lineage>
        <taxon>Bacteria</taxon>
        <taxon>Pseudomonadati</taxon>
        <taxon>Pseudomonadota</taxon>
        <taxon>Gammaproteobacteria</taxon>
        <taxon>Oceanospirillales</taxon>
        <taxon>Pleioneaceae</taxon>
        <taxon>Pleionea</taxon>
    </lineage>
</organism>
<comment type="caution">
    <text evidence="2">The sequence shown here is derived from an EMBL/GenBank/DDBJ whole genome shotgun (WGS) entry which is preliminary data.</text>
</comment>
<dbReference type="OrthoDB" id="6335014at2"/>
<dbReference type="Pfam" id="PF03544">
    <property type="entry name" value="TonB_C"/>
    <property type="match status" value="1"/>
</dbReference>
<evidence type="ECO:0000259" key="1">
    <source>
        <dbReference type="Pfam" id="PF03544"/>
    </source>
</evidence>
<evidence type="ECO:0000313" key="3">
    <source>
        <dbReference type="Proteomes" id="UP000245790"/>
    </source>
</evidence>
<dbReference type="RefSeq" id="WP_109762872.1">
    <property type="nucleotide sequence ID" value="NZ_QGGU01000004.1"/>
</dbReference>
<sequence>MSKAIIKTIGVLVLAGCATNNVEQKQYASLPVVEGELLKEKWQLLNRFPARYPFAAAVSNKTGCATVEYVITPDYEIENIHVKKTTDRVFNKASKKAVLNWNWPELPKGLLNTAIKTQTHFKFCIESNENPCEKVIEKLSCTGKDSISSIGTLVKRS</sequence>
<name>A0A316FZC5_9GAMM</name>
<dbReference type="AlphaFoldDB" id="A0A316FZC5"/>
<gene>
    <name evidence="2" type="ORF">C8D97_104108</name>
</gene>
<feature type="domain" description="TonB C-terminal" evidence="1">
    <location>
        <begin position="51"/>
        <end position="123"/>
    </location>
</feature>
<evidence type="ECO:0000313" key="2">
    <source>
        <dbReference type="EMBL" id="PWK52890.1"/>
    </source>
</evidence>
<protein>
    <submittedName>
        <fullName evidence="2">TonB-like protein</fullName>
    </submittedName>
</protein>
<dbReference type="EMBL" id="QGGU01000004">
    <property type="protein sequence ID" value="PWK52890.1"/>
    <property type="molecule type" value="Genomic_DNA"/>
</dbReference>
<accession>A0A316FZC5</accession>
<keyword evidence="3" id="KW-1185">Reference proteome</keyword>
<dbReference type="InterPro" id="IPR037682">
    <property type="entry name" value="TonB_C"/>
</dbReference>